<feature type="compositionally biased region" description="Low complexity" evidence="4">
    <location>
        <begin position="872"/>
        <end position="881"/>
    </location>
</feature>
<dbReference type="Pfam" id="PF00620">
    <property type="entry name" value="RhoGAP"/>
    <property type="match status" value="1"/>
</dbReference>
<dbReference type="InterPro" id="IPR000198">
    <property type="entry name" value="RhoGAP_dom"/>
</dbReference>
<proteinExistence type="predicted"/>
<evidence type="ECO:0000259" key="6">
    <source>
        <dbReference type="PROSITE" id="PS50238"/>
    </source>
</evidence>
<keyword evidence="2" id="KW-0343">GTPase activation</keyword>
<dbReference type="SMART" id="SM00326">
    <property type="entry name" value="SH3"/>
    <property type="match status" value="1"/>
</dbReference>
<dbReference type="AlphaFoldDB" id="A0A915PE81"/>
<evidence type="ECO:0000259" key="5">
    <source>
        <dbReference type="PROSITE" id="PS50002"/>
    </source>
</evidence>
<dbReference type="Pfam" id="PF07653">
    <property type="entry name" value="SH3_2"/>
    <property type="match status" value="1"/>
</dbReference>
<feature type="compositionally biased region" description="Polar residues" evidence="4">
    <location>
        <begin position="736"/>
        <end position="748"/>
    </location>
</feature>
<dbReference type="InterPro" id="IPR001452">
    <property type="entry name" value="SH3_domain"/>
</dbReference>
<evidence type="ECO:0000256" key="1">
    <source>
        <dbReference type="ARBA" id="ARBA00022443"/>
    </source>
</evidence>
<dbReference type="PANTHER" id="PTHR15729">
    <property type="entry name" value="CDC42 GTPASE-ACTIVATING PROTEIN"/>
    <property type="match status" value="1"/>
</dbReference>
<dbReference type="SMART" id="SM00324">
    <property type="entry name" value="RhoGAP"/>
    <property type="match status" value="1"/>
</dbReference>
<dbReference type="Gene3D" id="1.10.555.10">
    <property type="entry name" value="Rho GTPase activation protein"/>
    <property type="match status" value="1"/>
</dbReference>
<dbReference type="SUPFAM" id="SSF50044">
    <property type="entry name" value="SH3-domain"/>
    <property type="match status" value="1"/>
</dbReference>
<dbReference type="WBParaSite" id="sdigi.contig119.g4705.t1">
    <property type="protein sequence ID" value="sdigi.contig119.g4705.t1"/>
    <property type="gene ID" value="sdigi.contig119.g4705"/>
</dbReference>
<dbReference type="PROSITE" id="PS50002">
    <property type="entry name" value="SH3"/>
    <property type="match status" value="1"/>
</dbReference>
<feature type="domain" description="Rho-GAP" evidence="6">
    <location>
        <begin position="350"/>
        <end position="546"/>
    </location>
</feature>
<evidence type="ECO:0000256" key="2">
    <source>
        <dbReference type="ARBA" id="ARBA00022468"/>
    </source>
</evidence>
<feature type="region of interest" description="Disordered" evidence="4">
    <location>
        <begin position="34"/>
        <end position="56"/>
    </location>
</feature>
<dbReference type="GO" id="GO:0007264">
    <property type="term" value="P:small GTPase-mediated signal transduction"/>
    <property type="evidence" value="ECO:0007669"/>
    <property type="project" value="TreeGrafter"/>
</dbReference>
<dbReference type="InterPro" id="IPR008936">
    <property type="entry name" value="Rho_GTPase_activation_prot"/>
</dbReference>
<dbReference type="InterPro" id="IPR051576">
    <property type="entry name" value="PX-Rho_GAP"/>
</dbReference>
<feature type="region of interest" description="Disordered" evidence="4">
    <location>
        <begin position="831"/>
        <end position="907"/>
    </location>
</feature>
<protein>
    <submittedName>
        <fullName evidence="8">Uncharacterized protein</fullName>
    </submittedName>
</protein>
<keyword evidence="7" id="KW-1185">Reference proteome</keyword>
<accession>A0A915PE81</accession>
<dbReference type="InterPro" id="IPR036028">
    <property type="entry name" value="SH3-like_dom_sf"/>
</dbReference>
<evidence type="ECO:0000256" key="3">
    <source>
        <dbReference type="PROSITE-ProRule" id="PRU00192"/>
    </source>
</evidence>
<name>A0A915PE81_9BILA</name>
<evidence type="ECO:0000256" key="4">
    <source>
        <dbReference type="SAM" id="MobiDB-lite"/>
    </source>
</evidence>
<dbReference type="GO" id="GO:0005096">
    <property type="term" value="F:GTPase activator activity"/>
    <property type="evidence" value="ECO:0007669"/>
    <property type="project" value="UniProtKB-KW"/>
</dbReference>
<sequence length="933" mass="104136">MVEKVTKPEAKLTTTKGSHVRNSIFGHISPLVGRNSSNNRCPSPKNNNNTTKSRSSSIKKLLDQDHFHYDKVELGPIGIALIAYEPNAAVPNEQLQLKIESAGQKWLINRSIDQLCEFDQQLHRCVFDRSQSHLKELATELKQTGPENGQAHILIYLQRLSHITGNMMRCYSVLKFLEVDSNGNRFLAAEETPINTPAIASAIVTKDFEAETCDQISLRVGDIVSIIEKVTPFNNEDRSWWKAKLTIAKNENGKIILGKNFEVGLFPSECVKIFDGKTGPLADQQQNSAKKDELDSGRAVGHSLTKSITNLTSSLSKKSTGWHPPRRDRSLVRALLRRHAERQVPPVFGTDLVEYLQKTGEDVPLILKKCVEVIEMHGIVTGVYRQCGIQSNIQKLRNGFDSGHLPDLRDEAILKDIHSVSSLLKQYFRQLPNPLFTFELYPEFIGAYETTDDEQANRFKDVIGRLPREHYRTAKYLIRHLTKLCQCTHLTDMNSKNLAIVWAPNLFRCPPCVDNNSGGSDSSLLQGLNAQTGLCNYILAHSVYLFSLENDSLSFPENTINKSLASKTSSYGDGTPSPDLARRHFIDVNGGPATLPAFHTVIERPRHRETNAHPGGKWRRMLRGPSVDNAFASLRTRWKKHGDTYIDGDNSTNSVKWRRSPSSDVRASLRAARSASLISFVTKSVEEFRNGVLRSWRHCAPTLRDDTVTNGTNDERHSTATAVATELVRRRGLTSFLANDQQPSTSTDTKLESSVRGSIPEAFSLDTSESGNSRPPSVVQDDCIDDGVSLSSDSYRFFGFYEDEQPPEEGECLKGVEEKWMKRNKPNVENENGLRVAFKMNPTRGKKRSGKNGIEDDSRSSSTNGWSDVARSSSSSSSSSSTGSLHNDCSRYDNVPLGEDAGGGRYVETPLSFYDLPQNNIKPVRSNVQLYFL</sequence>
<dbReference type="SUPFAM" id="SSF48350">
    <property type="entry name" value="GTPase activation domain, GAP"/>
    <property type="match status" value="1"/>
</dbReference>
<feature type="region of interest" description="Disordered" evidence="4">
    <location>
        <begin position="735"/>
        <end position="783"/>
    </location>
</feature>
<evidence type="ECO:0000313" key="8">
    <source>
        <dbReference type="WBParaSite" id="sdigi.contig119.g4705.t1"/>
    </source>
</evidence>
<dbReference type="PANTHER" id="PTHR15729:SF10">
    <property type="entry name" value="GTPASE-ACTIVATING PROTEIN CDGAPR"/>
    <property type="match status" value="1"/>
</dbReference>
<evidence type="ECO:0000313" key="7">
    <source>
        <dbReference type="Proteomes" id="UP000887581"/>
    </source>
</evidence>
<reference evidence="8" key="1">
    <citation type="submission" date="2022-11" db="UniProtKB">
        <authorList>
            <consortium name="WormBaseParasite"/>
        </authorList>
    </citation>
    <scope>IDENTIFICATION</scope>
</reference>
<dbReference type="Proteomes" id="UP000887581">
    <property type="component" value="Unplaced"/>
</dbReference>
<feature type="domain" description="SH3" evidence="5">
    <location>
        <begin position="197"/>
        <end position="276"/>
    </location>
</feature>
<dbReference type="PROSITE" id="PS50238">
    <property type="entry name" value="RHOGAP"/>
    <property type="match status" value="1"/>
</dbReference>
<keyword evidence="1 3" id="KW-0728">SH3 domain</keyword>
<organism evidence="7 8">
    <name type="scientific">Setaria digitata</name>
    <dbReference type="NCBI Taxonomy" id="48799"/>
    <lineage>
        <taxon>Eukaryota</taxon>
        <taxon>Metazoa</taxon>
        <taxon>Ecdysozoa</taxon>
        <taxon>Nematoda</taxon>
        <taxon>Chromadorea</taxon>
        <taxon>Rhabditida</taxon>
        <taxon>Spirurina</taxon>
        <taxon>Spiruromorpha</taxon>
        <taxon>Filarioidea</taxon>
        <taxon>Setariidae</taxon>
        <taxon>Setaria</taxon>
    </lineage>
</organism>
<dbReference type="Gene3D" id="2.30.30.40">
    <property type="entry name" value="SH3 Domains"/>
    <property type="match status" value="1"/>
</dbReference>
<feature type="compositionally biased region" description="Polar residues" evidence="4">
    <location>
        <begin position="765"/>
        <end position="775"/>
    </location>
</feature>